<dbReference type="SUPFAM" id="SSF47413">
    <property type="entry name" value="lambda repressor-like DNA-binding domains"/>
    <property type="match status" value="1"/>
</dbReference>
<dbReference type="SMART" id="SM00530">
    <property type="entry name" value="HTH_XRE"/>
    <property type="match status" value="1"/>
</dbReference>
<comment type="caution">
    <text evidence="4">The sequence shown here is derived from an EMBL/GenBank/DDBJ whole genome shotgun (WGS) entry which is preliminary data.</text>
</comment>
<dbReference type="CDD" id="cd00093">
    <property type="entry name" value="HTH_XRE"/>
    <property type="match status" value="1"/>
</dbReference>
<dbReference type="InterPro" id="IPR010982">
    <property type="entry name" value="Lambda_DNA-bd_dom_sf"/>
</dbReference>
<dbReference type="Proteomes" id="UP000190206">
    <property type="component" value="Unassembled WGS sequence"/>
</dbReference>
<evidence type="ECO:0000256" key="2">
    <source>
        <dbReference type="SAM" id="Coils"/>
    </source>
</evidence>
<name>A0ABX3L3P5_9CLOT</name>
<dbReference type="PROSITE" id="PS50943">
    <property type="entry name" value="HTH_CROC1"/>
    <property type="match status" value="1"/>
</dbReference>
<evidence type="ECO:0000256" key="1">
    <source>
        <dbReference type="ARBA" id="ARBA00023125"/>
    </source>
</evidence>
<feature type="coiled-coil region" evidence="2">
    <location>
        <begin position="98"/>
        <end position="125"/>
    </location>
</feature>
<dbReference type="EMBL" id="MRAD01000008">
    <property type="protein sequence ID" value="OOO61974.1"/>
    <property type="molecule type" value="Genomic_DNA"/>
</dbReference>
<evidence type="ECO:0000313" key="4">
    <source>
        <dbReference type="EMBL" id="OOO61974.1"/>
    </source>
</evidence>
<reference evidence="4 5" key="1">
    <citation type="submission" date="2016-12" db="EMBL/GenBank/DDBJ databases">
        <title>Clostridium tepidum sp. nov., a close relative of Clostridium sporogenes and Clostridium botulinum Group I.</title>
        <authorList>
            <person name="Dobritsa A.P."/>
            <person name="Kutumbaka K."/>
            <person name="Werner K."/>
            <person name="Samadpour M."/>
        </authorList>
    </citation>
    <scope>NUCLEOTIDE SEQUENCE [LARGE SCALE GENOMIC DNA]</scope>
    <source>
        <strain evidence="4 5">PE</strain>
    </source>
</reference>
<sequence length="135" mass="15899">MSKFGERLRIVLEQKDIQGKELAKILNVEPPTVSNWLNGNRFPKDDMLIQIADYFNVSVDYLLGRTDQPHGFFQEADIDGHHYEFELDKNIFPNGITREQMINYIKELEERNKELEKEAELSRKLRTLLSDSKEN</sequence>
<dbReference type="Gene3D" id="1.10.260.40">
    <property type="entry name" value="lambda repressor-like DNA-binding domains"/>
    <property type="match status" value="1"/>
</dbReference>
<accession>A0ABX3L3P5</accession>
<dbReference type="PANTHER" id="PTHR46558">
    <property type="entry name" value="TRACRIPTIONAL REGULATORY PROTEIN-RELATED-RELATED"/>
    <property type="match status" value="1"/>
</dbReference>
<proteinExistence type="predicted"/>
<gene>
    <name evidence="4" type="ORF">BS637_09215</name>
</gene>
<organism evidence="4 5">
    <name type="scientific">Clostridium tepidum</name>
    <dbReference type="NCBI Taxonomy" id="1962263"/>
    <lineage>
        <taxon>Bacteria</taxon>
        <taxon>Bacillati</taxon>
        <taxon>Bacillota</taxon>
        <taxon>Clostridia</taxon>
        <taxon>Eubacteriales</taxon>
        <taxon>Clostridiaceae</taxon>
        <taxon>Clostridium</taxon>
    </lineage>
</organism>
<keyword evidence="5" id="KW-1185">Reference proteome</keyword>
<protein>
    <submittedName>
        <fullName evidence="4">Transcriptional regulator</fullName>
    </submittedName>
</protein>
<evidence type="ECO:0000259" key="3">
    <source>
        <dbReference type="PROSITE" id="PS50943"/>
    </source>
</evidence>
<keyword evidence="2" id="KW-0175">Coiled coil</keyword>
<dbReference type="Pfam" id="PF01381">
    <property type="entry name" value="HTH_3"/>
    <property type="match status" value="1"/>
</dbReference>
<feature type="domain" description="HTH cro/C1-type" evidence="3">
    <location>
        <begin position="8"/>
        <end position="62"/>
    </location>
</feature>
<evidence type="ECO:0000313" key="5">
    <source>
        <dbReference type="Proteomes" id="UP000190206"/>
    </source>
</evidence>
<keyword evidence="1" id="KW-0238">DNA-binding</keyword>
<dbReference type="InterPro" id="IPR001387">
    <property type="entry name" value="Cro/C1-type_HTH"/>
</dbReference>
<dbReference type="PANTHER" id="PTHR46558:SF12">
    <property type="entry name" value="DNA-BINDING PROTEIN"/>
    <property type="match status" value="1"/>
</dbReference>